<dbReference type="EMBL" id="VYKK01000004">
    <property type="protein sequence ID" value="KAA9007370.1"/>
    <property type="molecule type" value="Genomic_DNA"/>
</dbReference>
<dbReference type="Proteomes" id="UP000367750">
    <property type="component" value="Unassembled WGS sequence"/>
</dbReference>
<protein>
    <recommendedName>
        <fullName evidence="3">RNA-dependent RNA polymerase</fullName>
    </recommendedName>
</protein>
<accession>A0A5J5GH88</accession>
<evidence type="ECO:0000313" key="1">
    <source>
        <dbReference type="EMBL" id="KAA9007370.1"/>
    </source>
</evidence>
<sequence length="858" mass="101375">MSKILMYDVLKVRIQEIIKEEFNLKLNKDEELPFLIKQQDTPLFRQLCEIRGYDTKRIRELIFVEAKHNKKRVDDLKRIIRDGFIYNDTHYVRFGKSSSQAKDGITVFINKEFYKEMMERSQLGVNIDKCVISKYESYRCLIFSSCQFVKEDLPYIVLVDEYKTVLKNKYVRYAAEKDIEYYDKNARATKVLKNQKVIEEGYHDIEQSPFDGFGVHTKEVGEKFAKHITDKYIPIGFQIRLPFLKGMTVQAPIKEYYADKGITKIKDIFGKWHNVADIDCIWNTSMWKGYGFFKDKFGENAWVEYIKRVNKYRYKLGISKHSHNTDYVSPRSRMNFQYLQCLDLLNPKYVQQFKEKDNKYNILDSNNWGKIIKVAVYSTDFIEKIIKGDLLYTLKFLGIRDSSIDSVNSNYIEAILANTEMLKDPSIKNMLKRKVDKAITQMKYGKIYVDGFYHTVVGDIIGYLEYCAGIEVKGCIREGEFYVKTLPHGECLSLRSPLVDPSEVNRVRLTENDMTKKYLSYFLDQDMCMINMYDLTLQQQGGMDTDGDAVMLCRDEILVNSRINVPIVVDIEDKKSSSPVEYTIDNIIKYECNSRDSRIGEITNIATSILNQYTEDATWKKINADNVSLLRLYQGKEIDYVKTGFRWVISKNLRKYLKRLPHFILYNYPKKLSVYNKIKRINQQNRHDDRIPYNSFKSPSPLNELCDYICQWERHNIIWDRKVNNNIELMIDHSYDLSNKHILKNIKRLYDEFKVEFQVYLDNGDTDGNEFDMLCDKYREKFSEIRLDNNLLANYGIKVAYRSLSEDKLLCWTLFGDNIVKNIRKNTPNKTTFKIFESDITDEDSKEFLGRYYKLIKE</sequence>
<proteinExistence type="predicted"/>
<dbReference type="AlphaFoldDB" id="A0A5J5GH88"/>
<reference evidence="1 2" key="1">
    <citation type="submission" date="2019-09" db="EMBL/GenBank/DDBJ databases">
        <title>Bacillus ochoae sp. nov., Paenibacillus whitsoniae sp. nov., Paenibacillus spiritus sp. nov. Isolated from the Mars Exploration Rover during spacecraft assembly.</title>
        <authorList>
            <person name="Seuylemezian A."/>
            <person name="Vaishampayan P."/>
        </authorList>
    </citation>
    <scope>NUCLEOTIDE SEQUENCE [LARGE SCALE GENOMIC DNA]</scope>
    <source>
        <strain evidence="1 2">MER_111</strain>
    </source>
</reference>
<comment type="caution">
    <text evidence="1">The sequence shown here is derived from an EMBL/GenBank/DDBJ whole genome shotgun (WGS) entry which is preliminary data.</text>
</comment>
<name>A0A5J5GH88_9BACL</name>
<gene>
    <name evidence="1" type="ORF">F4V43_02465</name>
</gene>
<evidence type="ECO:0000313" key="2">
    <source>
        <dbReference type="Proteomes" id="UP000367750"/>
    </source>
</evidence>
<dbReference type="OrthoDB" id="1891855at2"/>
<keyword evidence="2" id="KW-1185">Reference proteome</keyword>
<dbReference type="RefSeq" id="WP_150456660.1">
    <property type="nucleotide sequence ID" value="NZ_VYKK01000004.1"/>
</dbReference>
<organism evidence="1 2">
    <name type="scientific">Paenibacillus spiritus</name>
    <dbReference type="NCBI Taxonomy" id="2496557"/>
    <lineage>
        <taxon>Bacteria</taxon>
        <taxon>Bacillati</taxon>
        <taxon>Bacillota</taxon>
        <taxon>Bacilli</taxon>
        <taxon>Bacillales</taxon>
        <taxon>Paenibacillaceae</taxon>
        <taxon>Paenibacillus</taxon>
    </lineage>
</organism>
<evidence type="ECO:0008006" key="3">
    <source>
        <dbReference type="Google" id="ProtNLM"/>
    </source>
</evidence>